<dbReference type="AlphaFoldDB" id="D6BIY0"/>
<proteinExistence type="predicted"/>
<gene>
    <name evidence="2" type="ORF">PSAG_02163</name>
</gene>
<sequence>MNKENYEVLIVLNGDKETFFTETESYLKKNNLNNFNLIYTQERGVSNVRNIALDRAKGNYICFVDENFLDKNYLEEMLRVILKYGNDGIVVRNSLNFDGKTGLEKNRK</sequence>
<evidence type="ECO:0000313" key="3">
    <source>
        <dbReference type="Proteomes" id="UP000004650"/>
    </source>
</evidence>
<protein>
    <recommendedName>
        <fullName evidence="1">Glycosyltransferase 2-like domain-containing protein</fullName>
    </recommendedName>
</protein>
<organism evidence="2 3">
    <name type="scientific">Fusobacterium animalis D11</name>
    <dbReference type="NCBI Taxonomy" id="556264"/>
    <lineage>
        <taxon>Bacteria</taxon>
        <taxon>Fusobacteriati</taxon>
        <taxon>Fusobacteriota</taxon>
        <taxon>Fusobacteriia</taxon>
        <taxon>Fusobacteriales</taxon>
        <taxon>Fusobacteriaceae</taxon>
        <taxon>Fusobacterium</taxon>
    </lineage>
</organism>
<dbReference type="InterPro" id="IPR001173">
    <property type="entry name" value="Glyco_trans_2-like"/>
</dbReference>
<evidence type="ECO:0000259" key="1">
    <source>
        <dbReference type="Pfam" id="PF00535"/>
    </source>
</evidence>
<dbReference type="Pfam" id="PF00535">
    <property type="entry name" value="Glycos_transf_2"/>
    <property type="match status" value="1"/>
</dbReference>
<dbReference type="InterPro" id="IPR029044">
    <property type="entry name" value="Nucleotide-diphossugar_trans"/>
</dbReference>
<feature type="domain" description="Glycosyltransferase 2-like" evidence="1">
    <location>
        <begin position="3"/>
        <end position="103"/>
    </location>
</feature>
<evidence type="ECO:0000313" key="2">
    <source>
        <dbReference type="EMBL" id="EFD82127.1"/>
    </source>
</evidence>
<comment type="caution">
    <text evidence="2">The sequence shown here is derived from an EMBL/GenBank/DDBJ whole genome shotgun (WGS) entry which is preliminary data.</text>
</comment>
<dbReference type="SUPFAM" id="SSF53448">
    <property type="entry name" value="Nucleotide-diphospho-sugar transferases"/>
    <property type="match status" value="1"/>
</dbReference>
<accession>D6BIY0</accession>
<dbReference type="Gene3D" id="3.90.550.10">
    <property type="entry name" value="Spore Coat Polysaccharide Biosynthesis Protein SpsA, Chain A"/>
    <property type="match status" value="1"/>
</dbReference>
<reference evidence="2 3" key="2">
    <citation type="submission" date="2013-10" db="EMBL/GenBank/DDBJ databases">
        <title>The Genome Sequence of Fusobacterium nucleatum subsp. animalis D11.</title>
        <authorList>
            <consortium name="The Broad Institute Genomics Platform"/>
            <person name="Earl A."/>
            <person name="Ward D."/>
            <person name="Feldgarden M."/>
            <person name="Gevers D."/>
            <person name="Kostic A."/>
            <person name="Garrett W."/>
            <person name="Young S.K."/>
            <person name="Zeng Q."/>
            <person name="Gargeya S."/>
            <person name="Fitzgerald M."/>
            <person name="Abouelleil A."/>
            <person name="Alvarado L."/>
            <person name="Berlin A.M."/>
            <person name="Chapman S.B."/>
            <person name="Gainer-Dewar J."/>
            <person name="Goldberg J."/>
            <person name="Gnerre S."/>
            <person name="Griggs A."/>
            <person name="Gujja S."/>
            <person name="Hansen M."/>
            <person name="Howarth C."/>
            <person name="Imamovic A."/>
            <person name="Ireland A."/>
            <person name="Larimer J."/>
            <person name="McCowan C."/>
            <person name="Murphy C."/>
            <person name="Pearson M."/>
            <person name="Poon T.W."/>
            <person name="Priest M."/>
            <person name="Roberts A."/>
            <person name="Saif S."/>
            <person name="Shea T."/>
            <person name="Sykes S."/>
            <person name="Wortman J."/>
            <person name="Nusbaum C."/>
            <person name="Birren B."/>
        </authorList>
    </citation>
    <scope>NUCLEOTIDE SEQUENCE [LARGE SCALE GENOMIC DNA]</scope>
    <source>
        <strain evidence="2 3">D11</strain>
    </source>
</reference>
<reference evidence="3" key="1">
    <citation type="submission" date="2009-02" db="EMBL/GenBank/DDBJ databases">
        <title>The Genome Sequence of Shigella sp. D9.</title>
        <authorList>
            <consortium name="The Broad Institute Genome Sequencing Platform"/>
            <person name="Ward D."/>
            <person name="Young S.K."/>
            <person name="Kodira C.D."/>
            <person name="Zeng Q."/>
            <person name="Koehrsen M."/>
            <person name="Alvarado L."/>
            <person name="Berlin A."/>
            <person name="Borenstein D."/>
            <person name="Chen Z."/>
            <person name="Engels R."/>
            <person name="Freedman E."/>
            <person name="Gellesch M."/>
            <person name="Goldberg J."/>
            <person name="Griggs A."/>
            <person name="Gujja S."/>
            <person name="Heiman D."/>
            <person name="Hepburn T."/>
            <person name="Howarth C."/>
            <person name="Jen D."/>
            <person name="Larson L."/>
            <person name="Lewis B."/>
            <person name="Mehta T."/>
            <person name="Park D."/>
            <person name="Pearson M."/>
            <person name="Roberts A."/>
            <person name="Saif S."/>
            <person name="Shea T."/>
            <person name="Shenoy N."/>
            <person name="Sisk P."/>
            <person name="Stolte C."/>
            <person name="Sykes S."/>
            <person name="Walk T."/>
            <person name="White J."/>
            <person name="Yandava C."/>
            <person name="Allen-Vercoe E."/>
            <person name="Strauss J."/>
            <person name="Sibley C."/>
            <person name="White A."/>
            <person name="Ambrose C."/>
            <person name="Lander E."/>
            <person name="Nusbaum C."/>
            <person name="Galagan J."/>
            <person name="Birren B."/>
        </authorList>
    </citation>
    <scope>NUCLEOTIDE SEQUENCE [LARGE SCALE GENOMIC DNA]</scope>
    <source>
        <strain evidence="3">D11</strain>
    </source>
</reference>
<name>D6BIY0_9FUSO</name>
<dbReference type="EMBL" id="ACDS02000128">
    <property type="protein sequence ID" value="EFD82127.1"/>
    <property type="molecule type" value="Genomic_DNA"/>
</dbReference>
<dbReference type="Proteomes" id="UP000004650">
    <property type="component" value="Unassembled WGS sequence"/>
</dbReference>
<dbReference type="CDD" id="cd00761">
    <property type="entry name" value="Glyco_tranf_GTA_type"/>
    <property type="match status" value="1"/>
</dbReference>
<dbReference type="HOGENOM" id="CLU_025996_22_2_0"/>